<protein>
    <recommendedName>
        <fullName evidence="5">Methyltransferase type 11 domain-containing protein</fullName>
    </recommendedName>
</protein>
<comment type="similarity">
    <text evidence="4">Belongs to the class I-like SAM-binding methyltransferase superfamily.</text>
</comment>
<evidence type="ECO:0000256" key="2">
    <source>
        <dbReference type="ARBA" id="ARBA00022679"/>
    </source>
</evidence>
<dbReference type="InterPro" id="IPR029063">
    <property type="entry name" value="SAM-dependent_MTases_sf"/>
</dbReference>
<feature type="domain" description="Methyltransferase type 11" evidence="5">
    <location>
        <begin position="97"/>
        <end position="200"/>
    </location>
</feature>
<evidence type="ECO:0000256" key="1">
    <source>
        <dbReference type="ARBA" id="ARBA00005179"/>
    </source>
</evidence>
<dbReference type="SUPFAM" id="SSF53335">
    <property type="entry name" value="S-adenosyl-L-methionine-dependent methyltransferases"/>
    <property type="match status" value="1"/>
</dbReference>
<sequence length="286" mass="32173">MADSKESYDMEAFKAKIYRAEFPDDIGSIRQLLEEYSGIPPQDVTAHIHTIRDRMWAVKPYNCIGSFRFLTLDFVANRHYQSALSRLRAPGSTATFLDMACCVGQVLRHLAWSGVDPTRLYGADLERPFVEAGYDLFRDREGAFGRGATLVAEGGGGDPALEVLDGKIDIVHASAFFHLFTWRDQVVAAKRVVRFLRDKGESEDGEEAIVFGRQVASTSPREITGPRGERRFLHDAATWQRLWDEVGEATGTRWRTEVEMVDEGRGEAGALDDANKKRMNFACFRL</sequence>
<comment type="caution">
    <text evidence="6">The sequence shown here is derived from an EMBL/GenBank/DDBJ whole genome shotgun (WGS) entry which is preliminary data.</text>
</comment>
<dbReference type="InterPro" id="IPR051654">
    <property type="entry name" value="Meroterpenoid_MTases"/>
</dbReference>
<dbReference type="RefSeq" id="XP_066673510.1">
    <property type="nucleotide sequence ID" value="XM_066806214.1"/>
</dbReference>
<dbReference type="GeneID" id="92039274"/>
<dbReference type="Proteomes" id="UP001433268">
    <property type="component" value="Unassembled WGS sequence"/>
</dbReference>
<keyword evidence="7" id="KW-1185">Reference proteome</keyword>
<dbReference type="PANTHER" id="PTHR35897">
    <property type="entry name" value="METHYLTRANSFERASE AUSD"/>
    <property type="match status" value="1"/>
</dbReference>
<dbReference type="Gene3D" id="3.40.50.150">
    <property type="entry name" value="Vaccinia Virus protein VP39"/>
    <property type="match status" value="1"/>
</dbReference>
<evidence type="ECO:0000259" key="5">
    <source>
        <dbReference type="Pfam" id="PF08241"/>
    </source>
</evidence>
<organism evidence="6 7">
    <name type="scientific">Apiospora hydei</name>
    <dbReference type="NCBI Taxonomy" id="1337664"/>
    <lineage>
        <taxon>Eukaryota</taxon>
        <taxon>Fungi</taxon>
        <taxon>Dikarya</taxon>
        <taxon>Ascomycota</taxon>
        <taxon>Pezizomycotina</taxon>
        <taxon>Sordariomycetes</taxon>
        <taxon>Xylariomycetidae</taxon>
        <taxon>Amphisphaeriales</taxon>
        <taxon>Apiosporaceae</taxon>
        <taxon>Apiospora</taxon>
    </lineage>
</organism>
<dbReference type="EMBL" id="JAQQWN010000003">
    <property type="protein sequence ID" value="KAK8091538.1"/>
    <property type="molecule type" value="Genomic_DNA"/>
</dbReference>
<name>A0ABR1X803_9PEZI</name>
<accession>A0ABR1X803</accession>
<gene>
    <name evidence="6" type="ORF">PG997_001899</name>
</gene>
<proteinExistence type="inferred from homology"/>
<dbReference type="Pfam" id="PF08241">
    <property type="entry name" value="Methyltransf_11"/>
    <property type="match status" value="1"/>
</dbReference>
<keyword evidence="2" id="KW-0808">Transferase</keyword>
<reference evidence="6 7" key="1">
    <citation type="submission" date="2023-01" db="EMBL/GenBank/DDBJ databases">
        <title>Analysis of 21 Apiospora genomes using comparative genomics revels a genus with tremendous synthesis potential of carbohydrate active enzymes and secondary metabolites.</title>
        <authorList>
            <person name="Sorensen T."/>
        </authorList>
    </citation>
    <scope>NUCLEOTIDE SEQUENCE [LARGE SCALE GENOMIC DNA]</scope>
    <source>
        <strain evidence="6 7">CBS 114990</strain>
    </source>
</reference>
<dbReference type="InterPro" id="IPR013216">
    <property type="entry name" value="Methyltransf_11"/>
</dbReference>
<dbReference type="PANTHER" id="PTHR35897:SF1">
    <property type="entry name" value="METHYLTRANSFERASE AUSD"/>
    <property type="match status" value="1"/>
</dbReference>
<evidence type="ECO:0000313" key="6">
    <source>
        <dbReference type="EMBL" id="KAK8091538.1"/>
    </source>
</evidence>
<comment type="pathway">
    <text evidence="1">Secondary metabolite biosynthesis.</text>
</comment>
<keyword evidence="3" id="KW-0949">S-adenosyl-L-methionine</keyword>
<evidence type="ECO:0000313" key="7">
    <source>
        <dbReference type="Proteomes" id="UP001433268"/>
    </source>
</evidence>
<evidence type="ECO:0000256" key="4">
    <source>
        <dbReference type="ARBA" id="ARBA00038314"/>
    </source>
</evidence>
<evidence type="ECO:0000256" key="3">
    <source>
        <dbReference type="ARBA" id="ARBA00022691"/>
    </source>
</evidence>